<name>A0A5M3MZ53_CONPW</name>
<dbReference type="SUPFAM" id="SSF53383">
    <property type="entry name" value="PLP-dependent transferases"/>
    <property type="match status" value="1"/>
</dbReference>
<keyword evidence="8" id="KW-1185">Reference proteome</keyword>
<dbReference type="InterPro" id="IPR015424">
    <property type="entry name" value="PyrdxlP-dep_Trfase"/>
</dbReference>
<evidence type="ECO:0000256" key="2">
    <source>
        <dbReference type="ARBA" id="ARBA00007441"/>
    </source>
</evidence>
<accession>A0A5M3MZ53</accession>
<keyword evidence="4 7" id="KW-0808">Transferase</keyword>
<dbReference type="InterPro" id="IPR004839">
    <property type="entry name" value="Aminotransferase_I/II_large"/>
</dbReference>
<comment type="cofactor">
    <cofactor evidence="1">
        <name>pyridoxal 5'-phosphate</name>
        <dbReference type="ChEBI" id="CHEBI:597326"/>
    </cofactor>
</comment>
<evidence type="ECO:0000313" key="8">
    <source>
        <dbReference type="Proteomes" id="UP000053558"/>
    </source>
</evidence>
<evidence type="ECO:0000256" key="5">
    <source>
        <dbReference type="ARBA" id="ARBA00022898"/>
    </source>
</evidence>
<evidence type="ECO:0000313" key="7">
    <source>
        <dbReference type="EMBL" id="EIW84422.1"/>
    </source>
</evidence>
<keyword evidence="3" id="KW-0032">Aminotransferase</keyword>
<dbReference type="GO" id="GO:0030170">
    <property type="term" value="F:pyridoxal phosphate binding"/>
    <property type="evidence" value="ECO:0007669"/>
    <property type="project" value="InterPro"/>
</dbReference>
<dbReference type="AlphaFoldDB" id="A0A5M3MZ53"/>
<reference evidence="8" key="1">
    <citation type="journal article" date="2012" name="Science">
        <title>The Paleozoic origin of enzymatic lignin decomposition reconstructed from 31 fungal genomes.</title>
        <authorList>
            <person name="Floudas D."/>
            <person name="Binder M."/>
            <person name="Riley R."/>
            <person name="Barry K."/>
            <person name="Blanchette R.A."/>
            <person name="Henrissat B."/>
            <person name="Martinez A.T."/>
            <person name="Otillar R."/>
            <person name="Spatafora J.W."/>
            <person name="Yadav J.S."/>
            <person name="Aerts A."/>
            <person name="Benoit I."/>
            <person name="Boyd A."/>
            <person name="Carlson A."/>
            <person name="Copeland A."/>
            <person name="Coutinho P.M."/>
            <person name="de Vries R.P."/>
            <person name="Ferreira P."/>
            <person name="Findley K."/>
            <person name="Foster B."/>
            <person name="Gaskell J."/>
            <person name="Glotzer D."/>
            <person name="Gorecki P."/>
            <person name="Heitman J."/>
            <person name="Hesse C."/>
            <person name="Hori C."/>
            <person name="Igarashi K."/>
            <person name="Jurgens J.A."/>
            <person name="Kallen N."/>
            <person name="Kersten P."/>
            <person name="Kohler A."/>
            <person name="Kuees U."/>
            <person name="Kumar T.K.A."/>
            <person name="Kuo A."/>
            <person name="LaButti K."/>
            <person name="Larrondo L.F."/>
            <person name="Lindquist E."/>
            <person name="Ling A."/>
            <person name="Lombard V."/>
            <person name="Lucas S."/>
            <person name="Lundell T."/>
            <person name="Martin R."/>
            <person name="McLaughlin D.J."/>
            <person name="Morgenstern I."/>
            <person name="Morin E."/>
            <person name="Murat C."/>
            <person name="Nagy L.G."/>
            <person name="Nolan M."/>
            <person name="Ohm R.A."/>
            <person name="Patyshakuliyeva A."/>
            <person name="Rokas A."/>
            <person name="Ruiz-Duenas F.J."/>
            <person name="Sabat G."/>
            <person name="Salamov A."/>
            <person name="Samejima M."/>
            <person name="Schmutz J."/>
            <person name="Slot J.C."/>
            <person name="St John F."/>
            <person name="Stenlid J."/>
            <person name="Sun H."/>
            <person name="Sun S."/>
            <person name="Syed K."/>
            <person name="Tsang A."/>
            <person name="Wiebenga A."/>
            <person name="Young D."/>
            <person name="Pisabarro A."/>
            <person name="Eastwood D.C."/>
            <person name="Martin F."/>
            <person name="Cullen D."/>
            <person name="Grigoriev I.V."/>
            <person name="Hibbett D.S."/>
        </authorList>
    </citation>
    <scope>NUCLEOTIDE SEQUENCE [LARGE SCALE GENOMIC DNA]</scope>
    <source>
        <strain evidence="8">RWD-64-598 SS2</strain>
    </source>
</reference>
<dbReference type="GO" id="GO:1901605">
    <property type="term" value="P:alpha-amino acid metabolic process"/>
    <property type="evidence" value="ECO:0007669"/>
    <property type="project" value="TreeGrafter"/>
</dbReference>
<dbReference type="Gene3D" id="3.40.640.10">
    <property type="entry name" value="Type I PLP-dependent aspartate aminotransferase-like (Major domain)"/>
    <property type="match status" value="1"/>
</dbReference>
<dbReference type="Proteomes" id="UP000053558">
    <property type="component" value="Unassembled WGS sequence"/>
</dbReference>
<evidence type="ECO:0000256" key="3">
    <source>
        <dbReference type="ARBA" id="ARBA00022576"/>
    </source>
</evidence>
<comment type="caution">
    <text evidence="7">The sequence shown here is derived from an EMBL/GenBank/DDBJ whole genome shotgun (WGS) entry which is preliminary data.</text>
</comment>
<evidence type="ECO:0000256" key="1">
    <source>
        <dbReference type="ARBA" id="ARBA00001933"/>
    </source>
</evidence>
<dbReference type="EMBL" id="JH711575">
    <property type="protein sequence ID" value="EIW84422.1"/>
    <property type="molecule type" value="Genomic_DNA"/>
</dbReference>
<dbReference type="PANTHER" id="PTHR42790:SF19">
    <property type="entry name" value="KYNURENINE_ALPHA-AMINOADIPATE AMINOTRANSFERASE, MITOCHONDRIAL"/>
    <property type="match status" value="1"/>
</dbReference>
<evidence type="ECO:0000256" key="4">
    <source>
        <dbReference type="ARBA" id="ARBA00022679"/>
    </source>
</evidence>
<dbReference type="InterPro" id="IPR015421">
    <property type="entry name" value="PyrdxlP-dep_Trfase_major"/>
</dbReference>
<keyword evidence="5" id="KW-0663">Pyridoxal phosphate</keyword>
<evidence type="ECO:0000259" key="6">
    <source>
        <dbReference type="Pfam" id="PF00155"/>
    </source>
</evidence>
<dbReference type="InterPro" id="IPR050859">
    <property type="entry name" value="Class-I_PLP-dep_aminotransf"/>
</dbReference>
<dbReference type="Pfam" id="PF00155">
    <property type="entry name" value="Aminotran_1_2"/>
    <property type="match status" value="1"/>
</dbReference>
<dbReference type="GeneID" id="19202850"/>
<comment type="similarity">
    <text evidence="2">Belongs to the class-I pyridoxal-phosphate-dependent aminotransferase family.</text>
</comment>
<organism evidence="7 8">
    <name type="scientific">Coniophora puteana (strain RWD-64-598)</name>
    <name type="common">Brown rot fungus</name>
    <dbReference type="NCBI Taxonomy" id="741705"/>
    <lineage>
        <taxon>Eukaryota</taxon>
        <taxon>Fungi</taxon>
        <taxon>Dikarya</taxon>
        <taxon>Basidiomycota</taxon>
        <taxon>Agaricomycotina</taxon>
        <taxon>Agaricomycetes</taxon>
        <taxon>Agaricomycetidae</taxon>
        <taxon>Boletales</taxon>
        <taxon>Coniophorineae</taxon>
        <taxon>Coniophoraceae</taxon>
        <taxon>Coniophora</taxon>
    </lineage>
</organism>
<dbReference type="CDD" id="cd00609">
    <property type="entry name" value="AAT_like"/>
    <property type="match status" value="1"/>
</dbReference>
<gene>
    <name evidence="7" type="ORF">CONPUDRAFT_151445</name>
</gene>
<dbReference type="KEGG" id="cput:CONPUDRAFT_151445"/>
<protein>
    <submittedName>
        <fullName evidence="7">PLP-dependent transferase</fullName>
    </submittedName>
</protein>
<sequence>MTDHLPDSFYQPFLSDAAKIRKPSPIHVLVPLESTPGVISLMAGKPNGDMFPFRSFKFTIAPTTLPNYAESLVSGAPLPGEEVEVELSGDTLRDGLQYGPTEGLPKLHEWYYGLQERYHGRKRDESWILTLGSGSQDLIFKAANSVLNPGDVVLIEAPAYGGVIPIFQNLQCEFVEIPMDAHGLRSQDLREVLNSWPSDKPKPKILYTVPYGSNPGGFTTSEDRKKEVIELAREHNFLIFEDDPYFYLYFGDAPRPASYFSLEQHMPTKDGSPRVGRVLRFDSMSKVASGGLRLGIASGPAPLVKAINSHTSSSSLQSFHLGQAIMIALFEKWGYEGFDAHIRSVSTFYRAKRDIFQKVMKECMSGLAEWTPPEAGMFFWFKLLLNPNANAGDDDGDSSDLISNKAFKNGVLALPGAMFYPNGRKSAHVRAAFSLLSEEQVREALRRLRETVLKEREGV</sequence>
<dbReference type="PANTHER" id="PTHR42790">
    <property type="entry name" value="AMINOTRANSFERASE"/>
    <property type="match status" value="1"/>
</dbReference>
<proteinExistence type="inferred from homology"/>
<dbReference type="OrthoDB" id="691673at2759"/>
<feature type="domain" description="Aminotransferase class I/classII large" evidence="6">
    <location>
        <begin position="95"/>
        <end position="448"/>
    </location>
</feature>
<dbReference type="RefSeq" id="XP_007766127.1">
    <property type="nucleotide sequence ID" value="XM_007767937.1"/>
</dbReference>
<dbReference type="GO" id="GO:0008483">
    <property type="term" value="F:transaminase activity"/>
    <property type="evidence" value="ECO:0007669"/>
    <property type="project" value="UniProtKB-KW"/>
</dbReference>
<dbReference type="OMA" id="YKMQCEE"/>